<accession>A0A4Q4M2D2</accession>
<name>A0A4Q4M2D2_9PLEO</name>
<comment type="caution">
    <text evidence="1">The sequence shown here is derived from an EMBL/GenBank/DDBJ whole genome shotgun (WGS) entry which is preliminary data.</text>
</comment>
<gene>
    <name evidence="1" type="ORF">AA0114_g11074</name>
</gene>
<protein>
    <submittedName>
        <fullName evidence="1">Uncharacterized protein</fullName>
    </submittedName>
</protein>
<dbReference type="EMBL" id="PDXA01000054">
    <property type="protein sequence ID" value="RYN40442.1"/>
    <property type="molecule type" value="Genomic_DNA"/>
</dbReference>
<evidence type="ECO:0000313" key="2">
    <source>
        <dbReference type="Proteomes" id="UP000292402"/>
    </source>
</evidence>
<evidence type="ECO:0000313" key="1">
    <source>
        <dbReference type="EMBL" id="RYN40442.1"/>
    </source>
</evidence>
<reference evidence="2" key="1">
    <citation type="journal article" date="2019" name="bioRxiv">
        <title>Genomics, evolutionary history and diagnostics of the Alternaria alternata species group including apple and Asian pear pathotypes.</title>
        <authorList>
            <person name="Armitage A.D."/>
            <person name="Cockerton H.M."/>
            <person name="Sreenivasaprasad S."/>
            <person name="Woodhall J.W."/>
            <person name="Lane C.R."/>
            <person name="Harrison R.J."/>
            <person name="Clarkson J.P."/>
        </authorList>
    </citation>
    <scope>NUCLEOTIDE SEQUENCE [LARGE SCALE GENOMIC DNA]</scope>
    <source>
        <strain evidence="2">FERA 1082</strain>
    </source>
</reference>
<proteinExistence type="predicted"/>
<sequence length="77" mass="8260">MRKFGGAGAIGQTRAITVFATLVPQNVEDAGTLGYTKLVLVTQDVWRRCEESTVGGPTQASGRTNVWRVWGWGPVPG</sequence>
<organism evidence="1 2">
    <name type="scientific">Alternaria tenuissima</name>
    <dbReference type="NCBI Taxonomy" id="119927"/>
    <lineage>
        <taxon>Eukaryota</taxon>
        <taxon>Fungi</taxon>
        <taxon>Dikarya</taxon>
        <taxon>Ascomycota</taxon>
        <taxon>Pezizomycotina</taxon>
        <taxon>Dothideomycetes</taxon>
        <taxon>Pleosporomycetidae</taxon>
        <taxon>Pleosporales</taxon>
        <taxon>Pleosporineae</taxon>
        <taxon>Pleosporaceae</taxon>
        <taxon>Alternaria</taxon>
        <taxon>Alternaria sect. Alternaria</taxon>
        <taxon>Alternaria alternata complex</taxon>
    </lineage>
</organism>
<dbReference type="Proteomes" id="UP000292402">
    <property type="component" value="Unassembled WGS sequence"/>
</dbReference>
<dbReference type="AlphaFoldDB" id="A0A4Q4M2D2"/>